<evidence type="ECO:0000256" key="1">
    <source>
        <dbReference type="SAM" id="Coils"/>
    </source>
</evidence>
<evidence type="ECO:0000313" key="2">
    <source>
        <dbReference type="EMBL" id="OMJ74647.1"/>
    </source>
</evidence>
<evidence type="ECO:0008006" key="4">
    <source>
        <dbReference type="Google" id="ProtNLM"/>
    </source>
</evidence>
<dbReference type="Proteomes" id="UP000187209">
    <property type="component" value="Unassembled WGS sequence"/>
</dbReference>
<dbReference type="EMBL" id="MPUH01000738">
    <property type="protein sequence ID" value="OMJ74647.1"/>
    <property type="molecule type" value="Genomic_DNA"/>
</dbReference>
<keyword evidence="3" id="KW-1185">Reference proteome</keyword>
<dbReference type="OrthoDB" id="327546at2759"/>
<name>A0A1R2BD10_9CILI</name>
<dbReference type="AlphaFoldDB" id="A0A1R2BD10"/>
<feature type="coiled-coil region" evidence="1">
    <location>
        <begin position="365"/>
        <end position="406"/>
    </location>
</feature>
<evidence type="ECO:0000313" key="3">
    <source>
        <dbReference type="Proteomes" id="UP000187209"/>
    </source>
</evidence>
<feature type="coiled-coil region" evidence="1">
    <location>
        <begin position="286"/>
        <end position="340"/>
    </location>
</feature>
<organism evidence="2 3">
    <name type="scientific">Stentor coeruleus</name>
    <dbReference type="NCBI Taxonomy" id="5963"/>
    <lineage>
        <taxon>Eukaryota</taxon>
        <taxon>Sar</taxon>
        <taxon>Alveolata</taxon>
        <taxon>Ciliophora</taxon>
        <taxon>Postciliodesmatophora</taxon>
        <taxon>Heterotrichea</taxon>
        <taxon>Heterotrichida</taxon>
        <taxon>Stentoridae</taxon>
        <taxon>Stentor</taxon>
    </lineage>
</organism>
<feature type="coiled-coil region" evidence="1">
    <location>
        <begin position="551"/>
        <end position="660"/>
    </location>
</feature>
<keyword evidence="1" id="KW-0175">Coiled coil</keyword>
<accession>A0A1R2BD10</accession>
<gene>
    <name evidence="2" type="ORF">SteCoe_26392</name>
</gene>
<sequence length="860" mass="100243">MLKSDQESETLCMKHKEMVKIKEENTNLLKSIEEKDRQISNLHINLREKEDLLLSASSKKQELSMILKEKNEVIKNMESNIIEFEKINKKLSESTDYIEKLTEKQRDKDQEIKALYAKLEENKQKYEELTYKQKEMENQIDNLRQIISNKDNNYKELNAQYEKFKEIVEKQEEKEISSMNSFNRNNLSLKENVKIENEIKLLQNKNAELIDKVIKKDKEIENMKENLEEMQQMIKLKEKSIENFESSLKDQENLVKVLNSKDTYISKIAEKVDSLTNIIEDKNSVIASLQLAIKNSGNECKEMEMRLKFLEEMPVLIREKEKLQDSLNSSVKNAEILEKLLKEKGDLLKIKDNQIKEIEPLRESNRELNDKINSLLSQNKELNKKIEKLLEEMVMKEKLIKELTSENIVVKEFSGKLLEKDEEINELKVMVCQEQKSAQSNTQLYETLLKEKSDEINRMKKSTEKLMEKIKITKQSSSVETEILSNQVVALQKELDSIKLEFSSLQQIYGKVVKEEHSYKNKISFLEKENTTCRSDIESFLKQIASYKQTIAAKADNHENLSTKIEELQKEINYLNNKNQELISQFEESEILDKEEIAKLNSELIKQLQINEAHEKEIHILVQKSVTAENAVKSYHCENCETLKEKVSELECIINLAEESLGVFFTNNLAESITKLVSTKNQNYKNSASTTENNQSSIKILRRAPRPPVKLSKHELFKRQSEELKSEISDELLSKYPLVSEGSKRSHSSALSLPEFSDLISELNDEKIESEKYLTQIKMLKEDIRELERKLKRTEDLNDKINAEVLKSALIKMVRSMPIQNNEIEGMISLVFSIISVPKEELVKLEPERKAKNTKLFGVF</sequence>
<comment type="caution">
    <text evidence="2">The sequence shown here is derived from an EMBL/GenBank/DDBJ whole genome shotgun (WGS) entry which is preliminary data.</text>
</comment>
<feature type="coiled-coil region" evidence="1">
    <location>
        <begin position="449"/>
        <end position="501"/>
    </location>
</feature>
<feature type="coiled-coil region" evidence="1">
    <location>
        <begin position="763"/>
        <end position="804"/>
    </location>
</feature>
<protein>
    <recommendedName>
        <fullName evidence="4">GRIP domain-containing protein</fullName>
    </recommendedName>
</protein>
<feature type="coiled-coil region" evidence="1">
    <location>
        <begin position="18"/>
        <end position="261"/>
    </location>
</feature>
<reference evidence="2 3" key="1">
    <citation type="submission" date="2016-11" db="EMBL/GenBank/DDBJ databases">
        <title>The macronuclear genome of Stentor coeruleus: a giant cell with tiny introns.</title>
        <authorList>
            <person name="Slabodnick M."/>
            <person name="Ruby J.G."/>
            <person name="Reiff S.B."/>
            <person name="Swart E.C."/>
            <person name="Gosai S."/>
            <person name="Prabakaran S."/>
            <person name="Witkowska E."/>
            <person name="Larue G.E."/>
            <person name="Fisher S."/>
            <person name="Freeman R.M."/>
            <person name="Gunawardena J."/>
            <person name="Chu W."/>
            <person name="Stover N.A."/>
            <person name="Gregory B.D."/>
            <person name="Nowacki M."/>
            <person name="Derisi J."/>
            <person name="Roy S.W."/>
            <person name="Marshall W.F."/>
            <person name="Sood P."/>
        </authorList>
    </citation>
    <scope>NUCLEOTIDE SEQUENCE [LARGE SCALE GENOMIC DNA]</scope>
    <source>
        <strain evidence="2">WM001</strain>
    </source>
</reference>
<proteinExistence type="predicted"/>